<dbReference type="SUPFAM" id="SSF50985">
    <property type="entry name" value="RCC1/BLIP-II"/>
    <property type="match status" value="1"/>
</dbReference>
<feature type="repeat" description="RCC1" evidence="2">
    <location>
        <begin position="297"/>
        <end position="360"/>
    </location>
</feature>
<dbReference type="PROSITE" id="PS50012">
    <property type="entry name" value="RCC1_3"/>
    <property type="match status" value="3"/>
</dbReference>
<feature type="region of interest" description="Disordered" evidence="3">
    <location>
        <begin position="217"/>
        <end position="238"/>
    </location>
</feature>
<evidence type="ECO:0000313" key="5">
    <source>
        <dbReference type="Proteomes" id="UP000323386"/>
    </source>
</evidence>
<gene>
    <name evidence="4" type="ORF">PSFLO_01357</name>
</gene>
<reference evidence="4 5" key="1">
    <citation type="submission" date="2018-03" db="EMBL/GenBank/DDBJ databases">
        <authorList>
            <person name="Guldener U."/>
        </authorList>
    </citation>
    <scope>NUCLEOTIDE SEQUENCE [LARGE SCALE GENOMIC DNA]</scope>
    <source>
        <strain evidence="4 5">DAOM196992</strain>
    </source>
</reference>
<dbReference type="InterPro" id="IPR009091">
    <property type="entry name" value="RCC1/BLIP-II"/>
</dbReference>
<feature type="region of interest" description="Disordered" evidence="3">
    <location>
        <begin position="520"/>
        <end position="574"/>
    </location>
</feature>
<sequence length="673" mass="70711">MLSRTANRIARTDTVGSLLAAPRPHRSFASSSTSFPTRRQHLLWCGNLLGYTSDRLTKLPRAWIDSLGVASDVDQGLQWTHISASPTHTLLAYRLLPPLAPPPTASAGHDAEDDQHATEDDSAIIYDGPRETSDSAPPSSLPHKVLAMGKNTHAQLGLGFASQEATRGMVTGTFDGKGGVRAVCSGGCASFIVTQSGSSEEGSSLYAFGNHTLGQLGLGPASSPSHSADPYDVTPRQESGDAQLVLHPLPRQVDLDASLETGHAAAQDGWRVEHMAAGMDHTLLIRSREAEPGHLEQQVMSTGFNTDGQLGLSTGLDVPISPLITRTFHVVPLPALEAASGDRFVSVAAGADTSFALSQSGRLFAWGNSEYGQAMLDSGVEDRVPTPVEVTGALKRACEEAGLELDGARIKKVVAGGSWAGVLDDRGRVWTAGYGPLGLGAAEVDESLDLPPPPKASVHLSRVSALPPGITDIQAGLDYAVAIGPTDKQASAQSSAQDTQEPQLPRIFTWGLDTVSGRLGLGLGTTSSPSDRLRSDPSRKSDRPSGIGMSTGMDRRRGNGGGAGDEAAPRVYTPVEVPRIRLGRSPEDEWLDANPAERKKRNDREAKKRSGDRDGAAGKVSAAAAAVEDAKVLEVACGSEAMFVLIEDGLNEVGRWNECYGPPDAGTDVAMQS</sequence>
<keyword evidence="5" id="KW-1185">Reference proteome</keyword>
<feature type="compositionally biased region" description="Low complexity" evidence="3">
    <location>
        <begin position="520"/>
        <end position="530"/>
    </location>
</feature>
<evidence type="ECO:0000313" key="4">
    <source>
        <dbReference type="EMBL" id="SPO35886.1"/>
    </source>
</evidence>
<dbReference type="Gene3D" id="2.130.10.30">
    <property type="entry name" value="Regulator of chromosome condensation 1/beta-lactamase-inhibitor protein II"/>
    <property type="match status" value="3"/>
</dbReference>
<evidence type="ECO:0000256" key="3">
    <source>
        <dbReference type="SAM" id="MobiDB-lite"/>
    </source>
</evidence>
<dbReference type="InterPro" id="IPR000408">
    <property type="entry name" value="Reg_chr_condens"/>
</dbReference>
<dbReference type="InterPro" id="IPR051709">
    <property type="entry name" value="Ub-ligase/GTPase-reg"/>
</dbReference>
<feature type="repeat" description="RCC1" evidence="2">
    <location>
        <begin position="203"/>
        <end position="288"/>
    </location>
</feature>
<feature type="region of interest" description="Disordered" evidence="3">
    <location>
        <begin position="586"/>
        <end position="619"/>
    </location>
</feature>
<feature type="repeat" description="RCC1" evidence="2">
    <location>
        <begin position="361"/>
        <end position="426"/>
    </location>
</feature>
<feature type="compositionally biased region" description="Basic and acidic residues" evidence="3">
    <location>
        <begin position="531"/>
        <end position="543"/>
    </location>
</feature>
<accession>A0A5C3EWC0</accession>
<dbReference type="PANTHER" id="PTHR45622:SF70">
    <property type="entry name" value="SECRETION-REGULATING GUANINE NUCLEOTIDE EXCHANGE FACTOR"/>
    <property type="match status" value="1"/>
</dbReference>
<feature type="compositionally biased region" description="Basic and acidic residues" evidence="3">
    <location>
        <begin position="595"/>
        <end position="616"/>
    </location>
</feature>
<keyword evidence="1" id="KW-0677">Repeat</keyword>
<dbReference type="GO" id="GO:0005737">
    <property type="term" value="C:cytoplasm"/>
    <property type="evidence" value="ECO:0007669"/>
    <property type="project" value="TreeGrafter"/>
</dbReference>
<dbReference type="Proteomes" id="UP000323386">
    <property type="component" value="Unassembled WGS sequence"/>
</dbReference>
<name>A0A5C3EWC0_9BASI</name>
<dbReference type="AlphaFoldDB" id="A0A5C3EWC0"/>
<protein>
    <submittedName>
        <fullName evidence="4">Uncharacterized protein</fullName>
    </submittedName>
</protein>
<evidence type="ECO:0000256" key="2">
    <source>
        <dbReference type="PROSITE-ProRule" id="PRU00235"/>
    </source>
</evidence>
<dbReference type="Pfam" id="PF13540">
    <property type="entry name" value="RCC1_2"/>
    <property type="match status" value="1"/>
</dbReference>
<dbReference type="EMBL" id="OOIP01000003">
    <property type="protein sequence ID" value="SPO35886.1"/>
    <property type="molecule type" value="Genomic_DNA"/>
</dbReference>
<proteinExistence type="predicted"/>
<dbReference type="PANTHER" id="PTHR45622">
    <property type="entry name" value="UBIQUITIN-PROTEIN LIGASE E3A-RELATED"/>
    <property type="match status" value="1"/>
</dbReference>
<dbReference type="OrthoDB" id="5370059at2759"/>
<evidence type="ECO:0000256" key="1">
    <source>
        <dbReference type="ARBA" id="ARBA00022737"/>
    </source>
</evidence>
<organism evidence="4 5">
    <name type="scientific">Pseudozyma flocculosa</name>
    <dbReference type="NCBI Taxonomy" id="84751"/>
    <lineage>
        <taxon>Eukaryota</taxon>
        <taxon>Fungi</taxon>
        <taxon>Dikarya</taxon>
        <taxon>Basidiomycota</taxon>
        <taxon>Ustilaginomycotina</taxon>
        <taxon>Ustilaginomycetes</taxon>
        <taxon>Ustilaginales</taxon>
        <taxon>Ustilaginaceae</taxon>
        <taxon>Pseudozyma</taxon>
    </lineage>
</organism>